<sequence length="93" mass="10858">MDAFPVSVCRNIRIQNCRIYRGKEFRGYNASKRDYFYGLKVTVLASQDGCPFRVILCSGREHLNTWNETYPQAVRFMEILPMSMISIKTGLKR</sequence>
<gene>
    <name evidence="1" type="ORF">DB44_CI00030</name>
</gene>
<dbReference type="EMBL" id="JSAN01000055">
    <property type="protein sequence ID" value="KIC72436.1"/>
    <property type="molecule type" value="Genomic_DNA"/>
</dbReference>
<protein>
    <recommendedName>
        <fullName evidence="3">Transposase DDE domain-containing protein</fullName>
    </recommendedName>
</protein>
<evidence type="ECO:0000313" key="1">
    <source>
        <dbReference type="EMBL" id="KIC72436.1"/>
    </source>
</evidence>
<dbReference type="AlphaFoldDB" id="A0A0C1JPH3"/>
<dbReference type="Proteomes" id="UP000031465">
    <property type="component" value="Unassembled WGS sequence"/>
</dbReference>
<reference evidence="1 2" key="1">
    <citation type="journal article" date="2014" name="Mol. Biol. Evol.">
        <title>Massive expansion of Ubiquitination-related gene families within the Chlamydiae.</title>
        <authorList>
            <person name="Domman D."/>
            <person name="Collingro A."/>
            <person name="Lagkouvardos I."/>
            <person name="Gehre L."/>
            <person name="Weinmaier T."/>
            <person name="Rattei T."/>
            <person name="Subtil A."/>
            <person name="Horn M."/>
        </authorList>
    </citation>
    <scope>NUCLEOTIDE SEQUENCE [LARGE SCALE GENOMIC DNA]</scope>
    <source>
        <strain evidence="1 2">EI2</strain>
    </source>
</reference>
<name>A0A0C1JPH3_9BACT</name>
<comment type="caution">
    <text evidence="1">The sequence shown here is derived from an EMBL/GenBank/DDBJ whole genome shotgun (WGS) entry which is preliminary data.</text>
</comment>
<proteinExistence type="predicted"/>
<evidence type="ECO:0008006" key="3">
    <source>
        <dbReference type="Google" id="ProtNLM"/>
    </source>
</evidence>
<organism evidence="1 2">
    <name type="scientific">Candidatus Protochlamydia amoebophila</name>
    <dbReference type="NCBI Taxonomy" id="362787"/>
    <lineage>
        <taxon>Bacteria</taxon>
        <taxon>Pseudomonadati</taxon>
        <taxon>Chlamydiota</taxon>
        <taxon>Chlamydiia</taxon>
        <taxon>Parachlamydiales</taxon>
        <taxon>Parachlamydiaceae</taxon>
        <taxon>Candidatus Protochlamydia</taxon>
    </lineage>
</organism>
<accession>A0A0C1JPH3</accession>
<evidence type="ECO:0000313" key="2">
    <source>
        <dbReference type="Proteomes" id="UP000031465"/>
    </source>
</evidence>